<keyword evidence="1" id="KW-0472">Membrane</keyword>
<evidence type="ECO:0000313" key="3">
    <source>
        <dbReference type="Proteomes" id="UP000189674"/>
    </source>
</evidence>
<keyword evidence="1" id="KW-1133">Transmembrane helix</keyword>
<accession>A0A1U9NLJ0</accession>
<protein>
    <submittedName>
        <fullName evidence="2">Uncharacterized protein</fullName>
    </submittedName>
</protein>
<dbReference type="KEGG" id="alus:STSP2_01772"/>
<keyword evidence="1" id="KW-0812">Transmembrane</keyword>
<organism evidence="2 3">
    <name type="scientific">Anaerohalosphaera lusitana</name>
    <dbReference type="NCBI Taxonomy" id="1936003"/>
    <lineage>
        <taxon>Bacteria</taxon>
        <taxon>Pseudomonadati</taxon>
        <taxon>Planctomycetota</taxon>
        <taxon>Phycisphaerae</taxon>
        <taxon>Sedimentisphaerales</taxon>
        <taxon>Anaerohalosphaeraceae</taxon>
        <taxon>Anaerohalosphaera</taxon>
    </lineage>
</organism>
<dbReference type="AlphaFoldDB" id="A0A1U9NLJ0"/>
<dbReference type="EMBL" id="CP019791">
    <property type="protein sequence ID" value="AQT68604.1"/>
    <property type="molecule type" value="Genomic_DNA"/>
</dbReference>
<name>A0A1U9NLJ0_9BACT</name>
<sequence length="74" mass="8231">MYSVSLKNMMHKAHLPHGHDIAVKTGHLLHDQRFWAIIALIAVMAFIVVLAILIEPTATEVESPPLIPSYPMGF</sequence>
<evidence type="ECO:0000256" key="1">
    <source>
        <dbReference type="SAM" id="Phobius"/>
    </source>
</evidence>
<gene>
    <name evidence="2" type="ORF">STSP2_01772</name>
</gene>
<keyword evidence="3" id="KW-1185">Reference proteome</keyword>
<feature type="transmembrane region" description="Helical" evidence="1">
    <location>
        <begin position="34"/>
        <end position="54"/>
    </location>
</feature>
<proteinExistence type="predicted"/>
<evidence type="ECO:0000313" key="2">
    <source>
        <dbReference type="EMBL" id="AQT68604.1"/>
    </source>
</evidence>
<dbReference type="Proteomes" id="UP000189674">
    <property type="component" value="Chromosome"/>
</dbReference>
<reference evidence="3" key="1">
    <citation type="submission" date="2017-02" db="EMBL/GenBank/DDBJ databases">
        <title>Comparative genomics and description of representatives of a novel lineage of planctomycetes thriving in anoxic sediments.</title>
        <authorList>
            <person name="Spring S."/>
            <person name="Bunk B."/>
            <person name="Sproer C."/>
        </authorList>
    </citation>
    <scope>NUCLEOTIDE SEQUENCE [LARGE SCALE GENOMIC DNA]</scope>
    <source>
        <strain evidence="3">ST-NAGAB-D1</strain>
    </source>
</reference>